<keyword evidence="4" id="KW-1185">Reference proteome</keyword>
<gene>
    <name evidence="3" type="ORF">HNR67_005822</name>
</gene>
<dbReference type="PANTHER" id="PTHR43037:SF1">
    <property type="entry name" value="BLL1128 PROTEIN"/>
    <property type="match status" value="1"/>
</dbReference>
<keyword evidence="2" id="KW-0378">Hydrolase</keyword>
<dbReference type="SUPFAM" id="SSF53474">
    <property type="entry name" value="alpha/beta-Hydrolases"/>
    <property type="match status" value="1"/>
</dbReference>
<dbReference type="GO" id="GO:0016787">
    <property type="term" value="F:hydrolase activity"/>
    <property type="evidence" value="ECO:0007669"/>
    <property type="project" value="UniProtKB-KW"/>
</dbReference>
<dbReference type="Proteomes" id="UP000533598">
    <property type="component" value="Unassembled WGS sequence"/>
</dbReference>
<evidence type="ECO:0000256" key="2">
    <source>
        <dbReference type="ARBA" id="ARBA00022801"/>
    </source>
</evidence>
<name>A0A7W7FY55_9PSEU</name>
<dbReference type="GO" id="GO:0005576">
    <property type="term" value="C:extracellular region"/>
    <property type="evidence" value="ECO:0007669"/>
    <property type="project" value="InterPro"/>
</dbReference>
<dbReference type="Pfam" id="PF10503">
    <property type="entry name" value="Esterase_PHB"/>
    <property type="match status" value="1"/>
</dbReference>
<dbReference type="AlphaFoldDB" id="A0A7W7FY55"/>
<dbReference type="Gene3D" id="3.40.50.1820">
    <property type="entry name" value="alpha/beta hydrolase"/>
    <property type="match status" value="1"/>
</dbReference>
<dbReference type="InterPro" id="IPR029058">
    <property type="entry name" value="AB_hydrolase_fold"/>
</dbReference>
<dbReference type="InterPro" id="IPR050955">
    <property type="entry name" value="Plant_Biomass_Hydrol_Est"/>
</dbReference>
<dbReference type="PANTHER" id="PTHR43037">
    <property type="entry name" value="UNNAMED PRODUCT-RELATED"/>
    <property type="match status" value="1"/>
</dbReference>
<organism evidence="3 4">
    <name type="scientific">Crossiella cryophila</name>
    <dbReference type="NCBI Taxonomy" id="43355"/>
    <lineage>
        <taxon>Bacteria</taxon>
        <taxon>Bacillati</taxon>
        <taxon>Actinomycetota</taxon>
        <taxon>Actinomycetes</taxon>
        <taxon>Pseudonocardiales</taxon>
        <taxon>Pseudonocardiaceae</taxon>
        <taxon>Crossiella</taxon>
    </lineage>
</organism>
<accession>A0A7W7FY55</accession>
<dbReference type="EMBL" id="JACHMH010000001">
    <property type="protein sequence ID" value="MBB4679704.1"/>
    <property type="molecule type" value="Genomic_DNA"/>
</dbReference>
<dbReference type="InterPro" id="IPR010126">
    <property type="entry name" value="Esterase_phb"/>
</dbReference>
<sequence length="228" mass="24622">MRQSGLTTLADQHGFLVAAPAQPPSTGFNGCWNWFLPWQQQRDAGEPSIIAGITREVIQREQIDPARVYVAGFSAGGAMSTVMGATYPDLYAAVATFAGCGYPTCVDGTGLLARLRMGGLARPMPVLLGQGELDPISVYPLGRLHLRQWLNANTLAGGGGPWLGPDRLSRNKPFDRETYLDPSGCALVEFLTVHGGKHTYFTEQPDYPAELTSFLLRQRLGAAPADCR</sequence>
<keyword evidence="1" id="KW-0732">Signal</keyword>
<comment type="caution">
    <text evidence="3">The sequence shown here is derived from an EMBL/GenBank/DDBJ whole genome shotgun (WGS) entry which is preliminary data.</text>
</comment>
<protein>
    <submittedName>
        <fullName evidence="3">Poly(3-hydroxybutyrate) depolymerase</fullName>
    </submittedName>
</protein>
<evidence type="ECO:0000313" key="4">
    <source>
        <dbReference type="Proteomes" id="UP000533598"/>
    </source>
</evidence>
<reference evidence="3 4" key="1">
    <citation type="submission" date="2020-08" db="EMBL/GenBank/DDBJ databases">
        <title>Sequencing the genomes of 1000 actinobacteria strains.</title>
        <authorList>
            <person name="Klenk H.-P."/>
        </authorList>
    </citation>
    <scope>NUCLEOTIDE SEQUENCE [LARGE SCALE GENOMIC DNA]</scope>
    <source>
        <strain evidence="3 4">DSM 44230</strain>
    </source>
</reference>
<proteinExistence type="predicted"/>
<evidence type="ECO:0000313" key="3">
    <source>
        <dbReference type="EMBL" id="MBB4679704.1"/>
    </source>
</evidence>
<evidence type="ECO:0000256" key="1">
    <source>
        <dbReference type="ARBA" id="ARBA00022729"/>
    </source>
</evidence>